<feature type="signal peptide" evidence="10">
    <location>
        <begin position="1"/>
        <end position="20"/>
    </location>
</feature>
<dbReference type="GO" id="GO:0008270">
    <property type="term" value="F:zinc ion binding"/>
    <property type="evidence" value="ECO:0007669"/>
    <property type="project" value="InterPro"/>
</dbReference>
<dbReference type="PANTHER" id="PTHR11705">
    <property type="entry name" value="PROTEASE FAMILY M14 CARBOXYPEPTIDASE A,B"/>
    <property type="match status" value="1"/>
</dbReference>
<gene>
    <name evidence="12" type="ORF">SteCoe_30934</name>
</gene>
<dbReference type="GO" id="GO:0006508">
    <property type="term" value="P:proteolysis"/>
    <property type="evidence" value="ECO:0007669"/>
    <property type="project" value="UniProtKB-KW"/>
</dbReference>
<evidence type="ECO:0000256" key="4">
    <source>
        <dbReference type="ARBA" id="ARBA00022723"/>
    </source>
</evidence>
<evidence type="ECO:0000256" key="6">
    <source>
        <dbReference type="ARBA" id="ARBA00022833"/>
    </source>
</evidence>
<dbReference type="Pfam" id="PF00246">
    <property type="entry name" value="Peptidase_M14"/>
    <property type="match status" value="1"/>
</dbReference>
<dbReference type="SMART" id="SM00631">
    <property type="entry name" value="Zn_pept"/>
    <property type="match status" value="1"/>
</dbReference>
<comment type="cofactor">
    <cofactor evidence="1">
        <name>Zn(2+)</name>
        <dbReference type="ChEBI" id="CHEBI:29105"/>
    </cofactor>
</comment>
<organism evidence="12 13">
    <name type="scientific">Stentor coeruleus</name>
    <dbReference type="NCBI Taxonomy" id="5963"/>
    <lineage>
        <taxon>Eukaryota</taxon>
        <taxon>Sar</taxon>
        <taxon>Alveolata</taxon>
        <taxon>Ciliophora</taxon>
        <taxon>Postciliodesmatophora</taxon>
        <taxon>Heterotrichea</taxon>
        <taxon>Heterotrichida</taxon>
        <taxon>Stentoridae</taxon>
        <taxon>Stentor</taxon>
    </lineage>
</organism>
<dbReference type="AlphaFoldDB" id="A0A1R2B2F2"/>
<evidence type="ECO:0000256" key="5">
    <source>
        <dbReference type="ARBA" id="ARBA00022801"/>
    </source>
</evidence>
<evidence type="ECO:0000256" key="8">
    <source>
        <dbReference type="PROSITE-ProRule" id="PRU01379"/>
    </source>
</evidence>
<evidence type="ECO:0000313" key="13">
    <source>
        <dbReference type="Proteomes" id="UP000187209"/>
    </source>
</evidence>
<evidence type="ECO:0000256" key="7">
    <source>
        <dbReference type="ARBA" id="ARBA00023049"/>
    </source>
</evidence>
<reference evidence="12 13" key="1">
    <citation type="submission" date="2016-11" db="EMBL/GenBank/DDBJ databases">
        <title>The macronuclear genome of Stentor coeruleus: a giant cell with tiny introns.</title>
        <authorList>
            <person name="Slabodnick M."/>
            <person name="Ruby J.G."/>
            <person name="Reiff S.B."/>
            <person name="Swart E.C."/>
            <person name="Gosai S."/>
            <person name="Prabakaran S."/>
            <person name="Witkowska E."/>
            <person name="Larue G.E."/>
            <person name="Fisher S."/>
            <person name="Freeman R.M."/>
            <person name="Gunawardena J."/>
            <person name="Chu W."/>
            <person name="Stover N.A."/>
            <person name="Gregory B.D."/>
            <person name="Nowacki M."/>
            <person name="Derisi J."/>
            <person name="Roy S.W."/>
            <person name="Marshall W.F."/>
            <person name="Sood P."/>
        </authorList>
    </citation>
    <scope>NUCLEOTIDE SEQUENCE [LARGE SCALE GENOMIC DNA]</scope>
    <source>
        <strain evidence="12">WM001</strain>
    </source>
</reference>
<dbReference type="GO" id="GO:0005615">
    <property type="term" value="C:extracellular space"/>
    <property type="evidence" value="ECO:0007669"/>
    <property type="project" value="TreeGrafter"/>
</dbReference>
<keyword evidence="4" id="KW-0479">Metal-binding</keyword>
<accession>A0A1R2B2F2</accession>
<evidence type="ECO:0000256" key="3">
    <source>
        <dbReference type="ARBA" id="ARBA00022670"/>
    </source>
</evidence>
<keyword evidence="9" id="KW-0472">Membrane</keyword>
<keyword evidence="9" id="KW-1133">Transmembrane helix</keyword>
<dbReference type="Proteomes" id="UP000187209">
    <property type="component" value="Unassembled WGS sequence"/>
</dbReference>
<dbReference type="Gene3D" id="3.40.630.10">
    <property type="entry name" value="Zn peptidases"/>
    <property type="match status" value="1"/>
</dbReference>
<dbReference type="InterPro" id="IPR057246">
    <property type="entry name" value="CARBOXYPEPT_ZN_1"/>
</dbReference>
<dbReference type="OrthoDB" id="313504at2759"/>
<dbReference type="PANTHER" id="PTHR11705:SF143">
    <property type="entry name" value="SLL0236 PROTEIN"/>
    <property type="match status" value="1"/>
</dbReference>
<evidence type="ECO:0000259" key="11">
    <source>
        <dbReference type="PROSITE" id="PS52035"/>
    </source>
</evidence>
<feature type="active site" description="Proton donor/acceptor" evidence="8">
    <location>
        <position position="280"/>
    </location>
</feature>
<feature type="domain" description="Peptidase M14" evidence="11">
    <location>
        <begin position="24"/>
        <end position="314"/>
    </location>
</feature>
<sequence>MEKWILIFAVVVTSLDLGSGSINGYFNLDEINDLIDDYQLQYPSLQKEIVGKTFYDREIKALRMANPHKPRILVIGAHHARELISITNIFYLLDYIMTNKSLSLRTEREILFIPLLNVDGLSAISDEFNKTNKILEIRKNIRPTGCKIEDQGIDLNRNYGYKWGYNNHGSSTDPCGEEYRGTSAFSEKETQTIRDLIDIYMFDSVISYHSYGDLYIRPTGYTHTDLSEFPKSHQNLYNDLKKILPSTFKFGTVNEVLGYNANGALMDYLYSLGIFCIEVEIGPEKYNSFHPDISKVKGILDSHLEPFLLLVQRTDSELIADVSGNGRRLVIDVRNDGIATSSNCEIHVQFEQSLDVTVLSHQLHQIEKKILKVKIPPISSEEKEVITLLVRGDIEKFNVTVNFEGGSQHKGFSGEIEIHKLGSRNNLVWIIVISVISVMALFVLLLIYTFYKSKNDTKFIELAEIQVYA</sequence>
<dbReference type="PROSITE" id="PS00132">
    <property type="entry name" value="CARBOXYPEPT_ZN_1"/>
    <property type="match status" value="1"/>
</dbReference>
<dbReference type="EMBL" id="MPUH01001035">
    <property type="protein sequence ID" value="OMJ70961.1"/>
    <property type="molecule type" value="Genomic_DNA"/>
</dbReference>
<comment type="similarity">
    <text evidence="2 8">Belongs to the peptidase M14 family.</text>
</comment>
<evidence type="ECO:0000256" key="1">
    <source>
        <dbReference type="ARBA" id="ARBA00001947"/>
    </source>
</evidence>
<comment type="caution">
    <text evidence="12">The sequence shown here is derived from an EMBL/GenBank/DDBJ whole genome shotgun (WGS) entry which is preliminary data.</text>
</comment>
<keyword evidence="10" id="KW-0732">Signal</keyword>
<evidence type="ECO:0000256" key="10">
    <source>
        <dbReference type="SAM" id="SignalP"/>
    </source>
</evidence>
<evidence type="ECO:0000256" key="2">
    <source>
        <dbReference type="ARBA" id="ARBA00005988"/>
    </source>
</evidence>
<name>A0A1R2B2F2_9CILI</name>
<evidence type="ECO:0000313" key="12">
    <source>
        <dbReference type="EMBL" id="OMJ70961.1"/>
    </source>
</evidence>
<keyword evidence="6" id="KW-0862">Zinc</keyword>
<keyword evidence="3" id="KW-0645">Protease</keyword>
<feature type="transmembrane region" description="Helical" evidence="9">
    <location>
        <begin position="427"/>
        <end position="451"/>
    </location>
</feature>
<protein>
    <recommendedName>
        <fullName evidence="11">Peptidase M14 domain-containing protein</fullName>
    </recommendedName>
</protein>
<evidence type="ECO:0000256" key="9">
    <source>
        <dbReference type="SAM" id="Phobius"/>
    </source>
</evidence>
<keyword evidence="5" id="KW-0378">Hydrolase</keyword>
<keyword evidence="7" id="KW-0482">Metalloprotease</keyword>
<proteinExistence type="inferred from homology"/>
<dbReference type="GO" id="GO:0004181">
    <property type="term" value="F:metallocarboxypeptidase activity"/>
    <property type="evidence" value="ECO:0007669"/>
    <property type="project" value="InterPro"/>
</dbReference>
<keyword evidence="13" id="KW-1185">Reference proteome</keyword>
<dbReference type="SUPFAM" id="SSF53187">
    <property type="entry name" value="Zn-dependent exopeptidases"/>
    <property type="match status" value="1"/>
</dbReference>
<feature type="chain" id="PRO_5012277582" description="Peptidase M14 domain-containing protein" evidence="10">
    <location>
        <begin position="21"/>
        <end position="469"/>
    </location>
</feature>
<dbReference type="PROSITE" id="PS52035">
    <property type="entry name" value="PEPTIDASE_M14"/>
    <property type="match status" value="1"/>
</dbReference>
<dbReference type="InterPro" id="IPR000834">
    <property type="entry name" value="Peptidase_M14"/>
</dbReference>
<dbReference type="PRINTS" id="PR00765">
    <property type="entry name" value="CRBOXYPTASEA"/>
</dbReference>
<keyword evidence="9" id="KW-0812">Transmembrane</keyword>